<evidence type="ECO:0000313" key="2">
    <source>
        <dbReference type="EMBL" id="KAJ1206314.1"/>
    </source>
</evidence>
<organism evidence="2 3">
    <name type="scientific">Pleurodeles waltl</name>
    <name type="common">Iberian ribbed newt</name>
    <dbReference type="NCBI Taxonomy" id="8319"/>
    <lineage>
        <taxon>Eukaryota</taxon>
        <taxon>Metazoa</taxon>
        <taxon>Chordata</taxon>
        <taxon>Craniata</taxon>
        <taxon>Vertebrata</taxon>
        <taxon>Euteleostomi</taxon>
        <taxon>Amphibia</taxon>
        <taxon>Batrachia</taxon>
        <taxon>Caudata</taxon>
        <taxon>Salamandroidea</taxon>
        <taxon>Salamandridae</taxon>
        <taxon>Pleurodelinae</taxon>
        <taxon>Pleurodeles</taxon>
    </lineage>
</organism>
<sequence>MQAQPCTVSPPYSIGATGPADPAKQVPDSRGPAGKPCCAHRSGGPRQADVRAILINVGPVACSLSLYGSRPTSRATPAAADMAHGATAPQEAPGGAAAPSKPTGEGTSSPSTAGSRARIQAGGSHGDKRGRCSNFYVDDATPFFVSILLIAFTGASTFSYRGYRTRGQVGILDWNAKKVISTRFIRIKIGGTYKDYGIVTRTFGSFNKDLNKSDLGLFGGELWIIVEDDGFTNVLHSFLQGVESQLDQKSGLAEPGIVLNLASG</sequence>
<feature type="compositionally biased region" description="Low complexity" evidence="1">
    <location>
        <begin position="85"/>
        <end position="99"/>
    </location>
</feature>
<feature type="region of interest" description="Disordered" evidence="1">
    <location>
        <begin position="73"/>
        <end position="128"/>
    </location>
</feature>
<dbReference type="EMBL" id="JANPWB010000002">
    <property type="protein sequence ID" value="KAJ1206314.1"/>
    <property type="molecule type" value="Genomic_DNA"/>
</dbReference>
<feature type="region of interest" description="Disordered" evidence="1">
    <location>
        <begin position="1"/>
        <end position="43"/>
    </location>
</feature>
<comment type="caution">
    <text evidence="2">The sequence shown here is derived from an EMBL/GenBank/DDBJ whole genome shotgun (WGS) entry which is preliminary data.</text>
</comment>
<proteinExistence type="predicted"/>
<dbReference type="AlphaFoldDB" id="A0AAV7VXA6"/>
<accession>A0AAV7VXA6</accession>
<feature type="compositionally biased region" description="Polar residues" evidence="1">
    <location>
        <begin position="105"/>
        <end position="114"/>
    </location>
</feature>
<protein>
    <submittedName>
        <fullName evidence="2">Uncharacterized protein</fullName>
    </submittedName>
</protein>
<reference evidence="2" key="1">
    <citation type="journal article" date="2022" name="bioRxiv">
        <title>Sequencing and chromosome-scale assembly of the giantPleurodeles waltlgenome.</title>
        <authorList>
            <person name="Brown T."/>
            <person name="Elewa A."/>
            <person name="Iarovenko S."/>
            <person name="Subramanian E."/>
            <person name="Araus A.J."/>
            <person name="Petzold A."/>
            <person name="Susuki M."/>
            <person name="Suzuki K.-i.T."/>
            <person name="Hayashi T."/>
            <person name="Toyoda A."/>
            <person name="Oliveira C."/>
            <person name="Osipova E."/>
            <person name="Leigh N.D."/>
            <person name="Simon A."/>
            <person name="Yun M.H."/>
        </authorList>
    </citation>
    <scope>NUCLEOTIDE SEQUENCE</scope>
    <source>
        <strain evidence="2">20211129_DDA</strain>
        <tissue evidence="2">Liver</tissue>
    </source>
</reference>
<name>A0AAV7VXA6_PLEWA</name>
<evidence type="ECO:0000313" key="3">
    <source>
        <dbReference type="Proteomes" id="UP001066276"/>
    </source>
</evidence>
<keyword evidence="3" id="KW-1185">Reference proteome</keyword>
<gene>
    <name evidence="2" type="ORF">NDU88_001721</name>
</gene>
<dbReference type="Proteomes" id="UP001066276">
    <property type="component" value="Chromosome 1_2"/>
</dbReference>
<evidence type="ECO:0000256" key="1">
    <source>
        <dbReference type="SAM" id="MobiDB-lite"/>
    </source>
</evidence>